<keyword evidence="5 9" id="KW-0812">Transmembrane</keyword>
<accession>A0A4T0RVN1</accession>
<dbReference type="Gene3D" id="1.20.1250.20">
    <property type="entry name" value="MFS general substrate transporter like domains"/>
    <property type="match status" value="1"/>
</dbReference>
<evidence type="ECO:0000256" key="2">
    <source>
        <dbReference type="ARBA" id="ARBA00010992"/>
    </source>
</evidence>
<evidence type="ECO:0000256" key="4">
    <source>
        <dbReference type="ARBA" id="ARBA00022475"/>
    </source>
</evidence>
<dbReference type="GO" id="GO:1904679">
    <property type="term" value="P:myo-inositol import across plasma membrane"/>
    <property type="evidence" value="ECO:0007669"/>
    <property type="project" value="UniProtKB-ARBA"/>
</dbReference>
<dbReference type="SMART" id="SM00757">
    <property type="entry name" value="CRA"/>
    <property type="match status" value="1"/>
</dbReference>
<evidence type="ECO:0000259" key="10">
    <source>
        <dbReference type="PROSITE" id="PS50188"/>
    </source>
</evidence>
<dbReference type="InterPro" id="IPR024964">
    <property type="entry name" value="CTLH/CRA"/>
</dbReference>
<feature type="transmembrane region" description="Helical" evidence="9">
    <location>
        <begin position="632"/>
        <end position="652"/>
    </location>
</feature>
<dbReference type="NCBIfam" id="TIGR00879">
    <property type="entry name" value="SP"/>
    <property type="match status" value="1"/>
</dbReference>
<evidence type="ECO:0000256" key="7">
    <source>
        <dbReference type="ARBA" id="ARBA00023136"/>
    </source>
</evidence>
<keyword evidence="3" id="KW-0813">Transport</keyword>
<dbReference type="PANTHER" id="PTHR48020">
    <property type="entry name" value="PROTON MYO-INOSITOL COTRANSPORTER"/>
    <property type="match status" value="1"/>
</dbReference>
<dbReference type="Pfam" id="PF00083">
    <property type="entry name" value="Sugar_tr"/>
    <property type="match status" value="1"/>
</dbReference>
<dbReference type="PANTHER" id="PTHR48020:SF12">
    <property type="entry name" value="PROTON MYO-INOSITOL COTRANSPORTER"/>
    <property type="match status" value="1"/>
</dbReference>
<comment type="caution">
    <text evidence="12">The sequence shown here is derived from an EMBL/GenBank/DDBJ whole genome shotgun (WGS) entry which is preliminary data.</text>
</comment>
<reference evidence="12 13" key="1">
    <citation type="submission" date="2019-03" db="EMBL/GenBank/DDBJ databases">
        <title>Sequencing 25 genomes of Wallemia mellicola.</title>
        <authorList>
            <person name="Gostincar C."/>
        </authorList>
    </citation>
    <scope>NUCLEOTIDE SEQUENCE [LARGE SCALE GENOMIC DNA]</scope>
    <source>
        <strain evidence="12 13">EXF-6152</strain>
    </source>
</reference>
<dbReference type="GO" id="GO:0005886">
    <property type="term" value="C:plasma membrane"/>
    <property type="evidence" value="ECO:0007669"/>
    <property type="project" value="UniProtKB-SubCell"/>
</dbReference>
<dbReference type="Gene3D" id="2.60.120.920">
    <property type="match status" value="1"/>
</dbReference>
<dbReference type="InterPro" id="IPR005828">
    <property type="entry name" value="MFS_sugar_transport-like"/>
</dbReference>
<feature type="transmembrane region" description="Helical" evidence="9">
    <location>
        <begin position="905"/>
        <end position="926"/>
    </location>
</feature>
<feature type="transmembrane region" description="Helical" evidence="9">
    <location>
        <begin position="747"/>
        <end position="768"/>
    </location>
</feature>
<evidence type="ECO:0008006" key="14">
    <source>
        <dbReference type="Google" id="ProtNLM"/>
    </source>
</evidence>
<dbReference type="InterPro" id="IPR003877">
    <property type="entry name" value="SPRY_dom"/>
</dbReference>
<keyword evidence="7 9" id="KW-0472">Membrane</keyword>
<dbReference type="InterPro" id="IPR043136">
    <property type="entry name" value="B30.2/SPRY_sf"/>
</dbReference>
<feature type="transmembrane region" description="Helical" evidence="9">
    <location>
        <begin position="875"/>
        <end position="893"/>
    </location>
</feature>
<dbReference type="FunFam" id="1.20.1250.20:FF:000073">
    <property type="entry name" value="MFS myo-inositol transporter, putative"/>
    <property type="match status" value="1"/>
</dbReference>
<evidence type="ECO:0000313" key="13">
    <source>
        <dbReference type="Proteomes" id="UP000310685"/>
    </source>
</evidence>
<dbReference type="PROSITE" id="PS50850">
    <property type="entry name" value="MFS"/>
    <property type="match status" value="1"/>
</dbReference>
<evidence type="ECO:0000313" key="12">
    <source>
        <dbReference type="EMBL" id="TIB76849.1"/>
    </source>
</evidence>
<dbReference type="PRINTS" id="PR00171">
    <property type="entry name" value="SUGRTRNSPORT"/>
</dbReference>
<sequence>MTTAPFDQLPVKESDSLDNINPVNSYIPPYLALSSTHDQLSLLPSQFDTKNCRTIKLDLSDNNLVVTYAGPSDGNEKDAATVRVNEPIPRCSGIYYLEFEILNRGTKGYISIGYGNKHFKLTRLPGWEPCSWGYHGDDGCFFAQAADGLKFGPEYSTTSGNVIGMGFDFTQNKSFYTLNGSFIAYSPEPLPSLQLCPEIYPCIGLRSDNESVKVNFGLSEQNPFKFDIEAYVKRRKWDVIAQEIENRRVDWRVDNEQRSVEFLETPLEMRKVLGDRYTYSATGDDLSMPMGELVMEYLVHSSYAQTARSFSEALSKENKTDKQPIGSKSVDMEVDDSHSSWLQSLDEAASACKGTRNAILAGDIELALSEIRARWSSVLIDNQQLTFELLLRKFVELVIKAHSSEVNGLYEGGEDTAKNEEDMEMLQSPVLPPQIPPLELPHPDLMRAPSPAPHLNPLDKALAAGRALQAKYPPQAYPEYQERMRVAFALVAHDNIENAPEESLELLDINERQRLWEAVEMAINQSEGKPLQSALELVVRQAGATVSQAALMGDDFNESRGSLAFGDSSTKDDELAVNLEAEEKVTPFVVFLTLAAAVSGMLFGLDTGIISGALVEMDDAFDTELTDTYKELITSATTLGALISSLTAGIVADIIGRRLALAGADVFFTVGAIVQACAQGVWTMIAGRFILGLGVGWASCVAPLYISELSPTRLRGRLVTVNAVFLTFGQVIAYAIGAAFANVDDGWRYMVGICAVPSGLQFIALHWLPESPRFLLSRGKDDGAIKVLSRIYPYINQEDMKAKLYVLKQGVKESLEISKRVPLYKRIGKMFTEPVILKVTIIAAGLQAFQQLSGFNTLMYYSATLFAQIGFDQPTATGLIVSGTNFLGTLFALKYIDVIGRRRIMLISAPMLVVSLTFASVCFHFLTIETGGQFVDGHSYPKVWSALVLVAIVLYVLFYAVGLGNVPWQQGELFTLEYRGIGTSLATASNWSCNLLISLTYLSLINKITASGAFGFYAGLCFLGTLFVIFCYPDLTKLSLEEVQDVFSGNSFKDARRRAEVMRKSKSEVLYRLHEKEGGLTPDHPDE</sequence>
<dbReference type="InterPro" id="IPR036259">
    <property type="entry name" value="MFS_trans_sf"/>
</dbReference>
<dbReference type="InterPro" id="IPR013320">
    <property type="entry name" value="ConA-like_dom_sf"/>
</dbReference>
<evidence type="ECO:0000256" key="8">
    <source>
        <dbReference type="ARBA" id="ARBA00049119"/>
    </source>
</evidence>
<feature type="transmembrane region" description="Helical" evidence="9">
    <location>
        <begin position="718"/>
        <end position="741"/>
    </location>
</feature>
<dbReference type="InterPro" id="IPR001870">
    <property type="entry name" value="B30.2/SPRY"/>
</dbReference>
<feature type="transmembrane region" description="Helical" evidence="9">
    <location>
        <begin position="588"/>
        <end position="612"/>
    </location>
</feature>
<feature type="domain" description="B30.2/SPRY" evidence="10">
    <location>
        <begin position="25"/>
        <end position="221"/>
    </location>
</feature>
<evidence type="ECO:0000256" key="5">
    <source>
        <dbReference type="ARBA" id="ARBA00022692"/>
    </source>
</evidence>
<protein>
    <recommendedName>
        <fullName evidence="14">General substrate transporter</fullName>
    </recommendedName>
</protein>
<evidence type="ECO:0000256" key="9">
    <source>
        <dbReference type="SAM" id="Phobius"/>
    </source>
</evidence>
<proteinExistence type="inferred from homology"/>
<evidence type="ECO:0000256" key="6">
    <source>
        <dbReference type="ARBA" id="ARBA00022989"/>
    </source>
</evidence>
<feature type="transmembrane region" description="Helical" evidence="9">
    <location>
        <begin position="835"/>
        <end position="855"/>
    </location>
</feature>
<evidence type="ECO:0000256" key="3">
    <source>
        <dbReference type="ARBA" id="ARBA00022448"/>
    </source>
</evidence>
<comment type="similarity">
    <text evidence="2">Belongs to the major facilitator superfamily. Sugar transporter (TC 2.A.1.1) family.</text>
</comment>
<dbReference type="InterPro" id="IPR050814">
    <property type="entry name" value="Myo-inositol_Transporter"/>
</dbReference>
<dbReference type="GO" id="GO:0005365">
    <property type="term" value="F:myo-inositol transmembrane transporter activity"/>
    <property type="evidence" value="ECO:0007669"/>
    <property type="project" value="UniProtKB-ARBA"/>
</dbReference>
<keyword evidence="6 9" id="KW-1133">Transmembrane helix</keyword>
<dbReference type="InterPro" id="IPR020846">
    <property type="entry name" value="MFS_dom"/>
</dbReference>
<dbReference type="InterPro" id="IPR005829">
    <property type="entry name" value="Sugar_transporter_CS"/>
</dbReference>
<dbReference type="SUPFAM" id="SSF103473">
    <property type="entry name" value="MFS general substrate transporter"/>
    <property type="match status" value="1"/>
</dbReference>
<dbReference type="AlphaFoldDB" id="A0A4T0RVN1"/>
<name>A0A4T0RVN1_9BASI</name>
<dbReference type="PROSITE" id="PS50896">
    <property type="entry name" value="LISH"/>
    <property type="match status" value="1"/>
</dbReference>
<feature type="transmembrane region" description="Helical" evidence="9">
    <location>
        <begin position="1014"/>
        <end position="1032"/>
    </location>
</feature>
<evidence type="ECO:0000256" key="1">
    <source>
        <dbReference type="ARBA" id="ARBA00004651"/>
    </source>
</evidence>
<organism evidence="12 13">
    <name type="scientific">Wallemia mellicola</name>
    <dbReference type="NCBI Taxonomy" id="1708541"/>
    <lineage>
        <taxon>Eukaryota</taxon>
        <taxon>Fungi</taxon>
        <taxon>Dikarya</taxon>
        <taxon>Basidiomycota</taxon>
        <taxon>Wallemiomycotina</taxon>
        <taxon>Wallemiomycetes</taxon>
        <taxon>Wallemiales</taxon>
        <taxon>Wallemiaceae</taxon>
        <taxon>Wallemia</taxon>
    </lineage>
</organism>
<feature type="domain" description="Major facilitator superfamily (MFS) profile" evidence="11">
    <location>
        <begin position="592"/>
        <end position="1036"/>
    </location>
</feature>
<dbReference type="PROSITE" id="PS50188">
    <property type="entry name" value="B302_SPRY"/>
    <property type="match status" value="1"/>
</dbReference>
<dbReference type="EMBL" id="SPRC01000040">
    <property type="protein sequence ID" value="TIB76849.1"/>
    <property type="molecule type" value="Genomic_DNA"/>
</dbReference>
<feature type="transmembrane region" description="Helical" evidence="9">
    <location>
        <begin position="946"/>
        <end position="968"/>
    </location>
</feature>
<comment type="subcellular location">
    <subcellularLocation>
        <location evidence="1">Cell membrane</location>
        <topology evidence="1">Multi-pass membrane protein</topology>
    </subcellularLocation>
</comment>
<keyword evidence="4" id="KW-1003">Cell membrane</keyword>
<dbReference type="PROSITE" id="PS00216">
    <property type="entry name" value="SUGAR_TRANSPORT_1"/>
    <property type="match status" value="2"/>
</dbReference>
<dbReference type="SUPFAM" id="SSF49899">
    <property type="entry name" value="Concanavalin A-like lectins/glucanases"/>
    <property type="match status" value="1"/>
</dbReference>
<dbReference type="InterPro" id="IPR003663">
    <property type="entry name" value="Sugar/inositol_transpt"/>
</dbReference>
<dbReference type="PROSITE" id="PS00217">
    <property type="entry name" value="SUGAR_TRANSPORT_2"/>
    <property type="match status" value="1"/>
</dbReference>
<dbReference type="Pfam" id="PF10607">
    <property type="entry name" value="CTLH"/>
    <property type="match status" value="1"/>
</dbReference>
<dbReference type="Pfam" id="PF00622">
    <property type="entry name" value="SPRY"/>
    <property type="match status" value="1"/>
</dbReference>
<dbReference type="SMART" id="SM00449">
    <property type="entry name" value="SPRY"/>
    <property type="match status" value="1"/>
</dbReference>
<comment type="catalytic activity">
    <reaction evidence="8">
        <text>myo-inositol(out) + H(+)(out) = myo-inositol(in) + H(+)(in)</text>
        <dbReference type="Rhea" id="RHEA:60364"/>
        <dbReference type="ChEBI" id="CHEBI:15378"/>
        <dbReference type="ChEBI" id="CHEBI:17268"/>
    </reaction>
</comment>
<dbReference type="InterPro" id="IPR013144">
    <property type="entry name" value="CRA_dom"/>
</dbReference>
<evidence type="ECO:0000259" key="11">
    <source>
        <dbReference type="PROSITE" id="PS50850"/>
    </source>
</evidence>
<feature type="transmembrane region" description="Helical" evidence="9">
    <location>
        <begin position="688"/>
        <end position="706"/>
    </location>
</feature>
<dbReference type="Proteomes" id="UP000310685">
    <property type="component" value="Unassembled WGS sequence"/>
</dbReference>
<dbReference type="InterPro" id="IPR006594">
    <property type="entry name" value="LisH"/>
</dbReference>
<gene>
    <name evidence="12" type="ORF">E3Q22_03329</name>
</gene>